<dbReference type="AlphaFoldDB" id="A0AAW9RM20"/>
<dbReference type="PANTHER" id="PTHR43060">
    <property type="entry name" value="3-HYDROXYISOBUTYRATE DEHYDROGENASE-LIKE 1, MITOCHONDRIAL-RELATED"/>
    <property type="match status" value="1"/>
</dbReference>
<evidence type="ECO:0000313" key="7">
    <source>
        <dbReference type="EMBL" id="MEJ8570429.1"/>
    </source>
</evidence>
<feature type="transmembrane region" description="Helical" evidence="4">
    <location>
        <begin position="7"/>
        <end position="26"/>
    </location>
</feature>
<evidence type="ECO:0000256" key="3">
    <source>
        <dbReference type="PIRSR" id="PIRSR000103-1"/>
    </source>
</evidence>
<dbReference type="SUPFAM" id="SSF51735">
    <property type="entry name" value="NAD(P)-binding Rossmann-fold domains"/>
    <property type="match status" value="1"/>
</dbReference>
<feature type="domain" description="6-phosphogluconate dehydrogenase NADP-binding" evidence="5">
    <location>
        <begin position="8"/>
        <end position="164"/>
    </location>
</feature>
<dbReference type="EMBL" id="JAZHOF010000001">
    <property type="protein sequence ID" value="MEJ8570429.1"/>
    <property type="molecule type" value="Genomic_DNA"/>
</dbReference>
<accession>A0AAW9RM20</accession>
<dbReference type="PANTHER" id="PTHR43060:SF15">
    <property type="entry name" value="3-HYDROXYISOBUTYRATE DEHYDROGENASE-LIKE 1, MITOCHONDRIAL-RELATED"/>
    <property type="match status" value="1"/>
</dbReference>
<gene>
    <name evidence="7" type="ORF">V3328_03040</name>
</gene>
<proteinExistence type="predicted"/>
<keyword evidence="4" id="KW-0472">Membrane</keyword>
<dbReference type="InterPro" id="IPR008927">
    <property type="entry name" value="6-PGluconate_DH-like_C_sf"/>
</dbReference>
<dbReference type="Proteomes" id="UP001378188">
    <property type="component" value="Unassembled WGS sequence"/>
</dbReference>
<dbReference type="InterPro" id="IPR029154">
    <property type="entry name" value="HIBADH-like_NADP-bd"/>
</dbReference>
<keyword evidence="1 7" id="KW-0560">Oxidoreductase</keyword>
<dbReference type="InterPro" id="IPR015815">
    <property type="entry name" value="HIBADH-related"/>
</dbReference>
<dbReference type="PIRSF" id="PIRSF000103">
    <property type="entry name" value="HIBADH"/>
    <property type="match status" value="1"/>
</dbReference>
<evidence type="ECO:0000256" key="4">
    <source>
        <dbReference type="SAM" id="Phobius"/>
    </source>
</evidence>
<evidence type="ECO:0000313" key="8">
    <source>
        <dbReference type="Proteomes" id="UP001378188"/>
    </source>
</evidence>
<dbReference type="GO" id="GO:0050661">
    <property type="term" value="F:NADP binding"/>
    <property type="evidence" value="ECO:0007669"/>
    <property type="project" value="InterPro"/>
</dbReference>
<dbReference type="GO" id="GO:0016491">
    <property type="term" value="F:oxidoreductase activity"/>
    <property type="evidence" value="ECO:0007669"/>
    <property type="project" value="UniProtKB-KW"/>
</dbReference>
<dbReference type="Gene3D" id="1.10.1040.10">
    <property type="entry name" value="N-(1-d-carboxylethyl)-l-norvaline Dehydrogenase, domain 2"/>
    <property type="match status" value="1"/>
</dbReference>
<keyword evidence="8" id="KW-1185">Reference proteome</keyword>
<evidence type="ECO:0000259" key="5">
    <source>
        <dbReference type="Pfam" id="PF03446"/>
    </source>
</evidence>
<dbReference type="InterPro" id="IPR036291">
    <property type="entry name" value="NAD(P)-bd_dom_sf"/>
</dbReference>
<dbReference type="Pfam" id="PF14833">
    <property type="entry name" value="NAD_binding_11"/>
    <property type="match status" value="1"/>
</dbReference>
<dbReference type="Pfam" id="PF03446">
    <property type="entry name" value="NAD_binding_2"/>
    <property type="match status" value="1"/>
</dbReference>
<dbReference type="Gene3D" id="3.40.50.720">
    <property type="entry name" value="NAD(P)-binding Rossmann-like Domain"/>
    <property type="match status" value="1"/>
</dbReference>
<reference evidence="7 8" key="1">
    <citation type="submission" date="2024-02" db="EMBL/GenBank/DDBJ databases">
        <title>Genome analysis and characterization of Microbaculum marinisediminis sp. nov., isolated from marine sediment.</title>
        <authorList>
            <person name="Du Z.-J."/>
            <person name="Ye Y.-Q."/>
            <person name="Zhang Z.-R."/>
            <person name="Yuan S.-M."/>
            <person name="Zhang X.-Y."/>
        </authorList>
    </citation>
    <scope>NUCLEOTIDE SEQUENCE [LARGE SCALE GENOMIC DNA]</scope>
    <source>
        <strain evidence="7 8">SDUM1044001</strain>
    </source>
</reference>
<organism evidence="7 8">
    <name type="scientific">Microbaculum marinum</name>
    <dbReference type="NCBI Taxonomy" id="1764581"/>
    <lineage>
        <taxon>Bacteria</taxon>
        <taxon>Pseudomonadati</taxon>
        <taxon>Pseudomonadota</taxon>
        <taxon>Alphaproteobacteria</taxon>
        <taxon>Hyphomicrobiales</taxon>
        <taxon>Tepidamorphaceae</taxon>
        <taxon>Microbaculum</taxon>
    </lineage>
</organism>
<dbReference type="EC" id="1.1.-.-" evidence="7"/>
<dbReference type="InterPro" id="IPR006115">
    <property type="entry name" value="6PGDH_NADP-bd"/>
</dbReference>
<dbReference type="InterPro" id="IPR013328">
    <property type="entry name" value="6PGD_dom2"/>
</dbReference>
<dbReference type="SUPFAM" id="SSF48179">
    <property type="entry name" value="6-phosphogluconate dehydrogenase C-terminal domain-like"/>
    <property type="match status" value="1"/>
</dbReference>
<feature type="domain" description="3-hydroxyisobutyrate dehydrogenase-like NAD-binding" evidence="6">
    <location>
        <begin position="170"/>
        <end position="290"/>
    </location>
</feature>
<evidence type="ECO:0000256" key="2">
    <source>
        <dbReference type="ARBA" id="ARBA00023027"/>
    </source>
</evidence>
<evidence type="ECO:0000259" key="6">
    <source>
        <dbReference type="Pfam" id="PF14833"/>
    </source>
</evidence>
<protein>
    <submittedName>
        <fullName evidence="7">NAD(P)-dependent oxidoreductase</fullName>
        <ecNumber evidence="7">1.1.-.-</ecNumber>
    </submittedName>
</protein>
<feature type="active site" evidence="3">
    <location>
        <position position="176"/>
    </location>
</feature>
<dbReference type="GO" id="GO:0051287">
    <property type="term" value="F:NAD binding"/>
    <property type="evidence" value="ECO:0007669"/>
    <property type="project" value="InterPro"/>
</dbReference>
<evidence type="ECO:0000256" key="1">
    <source>
        <dbReference type="ARBA" id="ARBA00023002"/>
    </source>
</evidence>
<sequence length="306" mass="31049">MASDKPAIAYVGVGLMGGPMAALLAARGYRVSAFDVDPGRLAAVAEKGVTAAASAADAARGADCVLLNLPWESAVEAAVFGEDGVAGWLTANSVVVDFSTVSPAFCTRIAAAVSEKTGAVWIDAPVSGGPPASEAGELTIMAGGPEDAIARLKPLFDTIGRQFTRAGDTGAGAVAKAIAQLVVATNYAVLAEAARLAEAAGMDAALLPECVRYGHADGELMRQLYPRIVAHDFAPRAYARQLLKDLEMVQDVARAAGAPTPMSGQATQLFKLLVASGLGGIDGTGVYRLYAGSAGNGITGQEVESV</sequence>
<keyword evidence="2" id="KW-0520">NAD</keyword>
<dbReference type="RefSeq" id="WP_340328158.1">
    <property type="nucleotide sequence ID" value="NZ_JAZHOF010000001.1"/>
</dbReference>
<keyword evidence="4" id="KW-1133">Transmembrane helix</keyword>
<comment type="caution">
    <text evidence="7">The sequence shown here is derived from an EMBL/GenBank/DDBJ whole genome shotgun (WGS) entry which is preliminary data.</text>
</comment>
<keyword evidence="4" id="KW-0812">Transmembrane</keyword>
<name>A0AAW9RM20_9HYPH</name>